<dbReference type="Gene3D" id="3.40.50.2000">
    <property type="entry name" value="Glycogen Phosphorylase B"/>
    <property type="match status" value="1"/>
</dbReference>
<name>A0ABD0V221_DENTH</name>
<keyword evidence="3" id="KW-1185">Reference proteome</keyword>
<sequence length="148" mass="16315">MSSSSQATMSSEDVDCSSNTKRLHFLLIPLMQQGHMIPMVDLARLLAAHETLVTFATTPVNLNRIRPIINQAAASSLPIRFVELCFPVVDVGLPEGCESVDLLPSVELMLPFLNALSLLRDPLEAHLRIPDKVGWPKPACRISDNLHH</sequence>
<proteinExistence type="inferred from homology"/>
<protein>
    <submittedName>
        <fullName evidence="2">Uncharacterized protein</fullName>
    </submittedName>
</protein>
<evidence type="ECO:0000313" key="3">
    <source>
        <dbReference type="Proteomes" id="UP001552299"/>
    </source>
</evidence>
<evidence type="ECO:0000256" key="1">
    <source>
        <dbReference type="ARBA" id="ARBA00009995"/>
    </source>
</evidence>
<dbReference type="EMBL" id="JANQDX010000009">
    <property type="protein sequence ID" value="KAL0918924.1"/>
    <property type="molecule type" value="Genomic_DNA"/>
</dbReference>
<dbReference type="SUPFAM" id="SSF53756">
    <property type="entry name" value="UDP-Glycosyltransferase/glycogen phosphorylase"/>
    <property type="match status" value="1"/>
</dbReference>
<dbReference type="PANTHER" id="PTHR48047">
    <property type="entry name" value="GLYCOSYLTRANSFERASE"/>
    <property type="match status" value="1"/>
</dbReference>
<comment type="caution">
    <text evidence="2">The sequence shown here is derived from an EMBL/GenBank/DDBJ whole genome shotgun (WGS) entry which is preliminary data.</text>
</comment>
<evidence type="ECO:0000313" key="2">
    <source>
        <dbReference type="EMBL" id="KAL0918924.1"/>
    </source>
</evidence>
<dbReference type="PANTHER" id="PTHR48047:SF182">
    <property type="entry name" value="GLYCOSYLTRANSFERASE"/>
    <property type="match status" value="1"/>
</dbReference>
<reference evidence="2 3" key="1">
    <citation type="journal article" date="2024" name="Plant Biotechnol. J.">
        <title>Dendrobium thyrsiflorum genome and its molecular insights into genes involved in important horticultural traits.</title>
        <authorList>
            <person name="Chen B."/>
            <person name="Wang J.Y."/>
            <person name="Zheng P.J."/>
            <person name="Li K.L."/>
            <person name="Liang Y.M."/>
            <person name="Chen X.F."/>
            <person name="Zhang C."/>
            <person name="Zhao X."/>
            <person name="He X."/>
            <person name="Zhang G.Q."/>
            <person name="Liu Z.J."/>
            <person name="Xu Q."/>
        </authorList>
    </citation>
    <scope>NUCLEOTIDE SEQUENCE [LARGE SCALE GENOMIC DNA]</scope>
    <source>
        <strain evidence="2">GZMU011</strain>
    </source>
</reference>
<organism evidence="2 3">
    <name type="scientific">Dendrobium thyrsiflorum</name>
    <name type="common">Pinecone-like raceme dendrobium</name>
    <name type="synonym">Orchid</name>
    <dbReference type="NCBI Taxonomy" id="117978"/>
    <lineage>
        <taxon>Eukaryota</taxon>
        <taxon>Viridiplantae</taxon>
        <taxon>Streptophyta</taxon>
        <taxon>Embryophyta</taxon>
        <taxon>Tracheophyta</taxon>
        <taxon>Spermatophyta</taxon>
        <taxon>Magnoliopsida</taxon>
        <taxon>Liliopsida</taxon>
        <taxon>Asparagales</taxon>
        <taxon>Orchidaceae</taxon>
        <taxon>Epidendroideae</taxon>
        <taxon>Malaxideae</taxon>
        <taxon>Dendrobiinae</taxon>
        <taxon>Dendrobium</taxon>
    </lineage>
</organism>
<dbReference type="Proteomes" id="UP001552299">
    <property type="component" value="Unassembled WGS sequence"/>
</dbReference>
<dbReference type="AlphaFoldDB" id="A0ABD0V221"/>
<accession>A0ABD0V221</accession>
<gene>
    <name evidence="2" type="ORF">M5K25_010971</name>
</gene>
<comment type="similarity">
    <text evidence="1">Belongs to the UDP-glycosyltransferase family.</text>
</comment>